<dbReference type="EMBL" id="FJUW01000051">
    <property type="protein sequence ID" value="CZT09493.1"/>
    <property type="molecule type" value="Genomic_DNA"/>
</dbReference>
<sequence>MDPDKPDRSGQSPLNYVAIHGNIQATRLLLDFKLGSVTVAIYLLKYGADQMATDLDGRTAEFLVEHSKNEDLIKVIIDHSGQRVKAPTCITTMTPALSELKEVIEKLDFVLDAAKHTQVTQNGNFS</sequence>
<name>A0A1E1LG55_9HELO</name>
<dbReference type="SUPFAM" id="SSF48403">
    <property type="entry name" value="Ankyrin repeat"/>
    <property type="match status" value="1"/>
</dbReference>
<dbReference type="Gene3D" id="1.25.40.20">
    <property type="entry name" value="Ankyrin repeat-containing domain"/>
    <property type="match status" value="1"/>
</dbReference>
<dbReference type="Proteomes" id="UP000178129">
    <property type="component" value="Unassembled WGS sequence"/>
</dbReference>
<evidence type="ECO:0000313" key="2">
    <source>
        <dbReference type="Proteomes" id="UP000178129"/>
    </source>
</evidence>
<dbReference type="InParanoid" id="A0A1E1LG55"/>
<dbReference type="AlphaFoldDB" id="A0A1E1LG55"/>
<proteinExistence type="predicted"/>
<comment type="caution">
    <text evidence="1">The sequence shown here is derived from an EMBL/GenBank/DDBJ whole genome shotgun (WGS) entry which is preliminary data.</text>
</comment>
<organism evidence="1 2">
    <name type="scientific">Rhynchosporium graminicola</name>
    <dbReference type="NCBI Taxonomy" id="2792576"/>
    <lineage>
        <taxon>Eukaryota</taxon>
        <taxon>Fungi</taxon>
        <taxon>Dikarya</taxon>
        <taxon>Ascomycota</taxon>
        <taxon>Pezizomycotina</taxon>
        <taxon>Leotiomycetes</taxon>
        <taxon>Helotiales</taxon>
        <taxon>Ploettnerulaceae</taxon>
        <taxon>Rhynchosporium</taxon>
    </lineage>
</organism>
<evidence type="ECO:0000313" key="1">
    <source>
        <dbReference type="EMBL" id="CZT09493.1"/>
    </source>
</evidence>
<protein>
    <submittedName>
        <fullName evidence="1">Uncharacterized protein</fullName>
    </submittedName>
</protein>
<keyword evidence="2" id="KW-1185">Reference proteome</keyword>
<accession>A0A1E1LG55</accession>
<reference evidence="2" key="1">
    <citation type="submission" date="2016-03" db="EMBL/GenBank/DDBJ databases">
        <authorList>
            <person name="Ploux O."/>
        </authorList>
    </citation>
    <scope>NUCLEOTIDE SEQUENCE [LARGE SCALE GENOMIC DNA]</scope>
    <source>
        <strain evidence="2">UK7</strain>
    </source>
</reference>
<dbReference type="InterPro" id="IPR036770">
    <property type="entry name" value="Ankyrin_rpt-contain_sf"/>
</dbReference>
<gene>
    <name evidence="1" type="ORF">RCO7_03647</name>
</gene>